<dbReference type="GO" id="GO:0016491">
    <property type="term" value="F:oxidoreductase activity"/>
    <property type="evidence" value="ECO:0007669"/>
    <property type="project" value="UniProtKB-KW"/>
</dbReference>
<comment type="caution">
    <text evidence="5">The sequence shown here is derived from an EMBL/GenBank/DDBJ whole genome shotgun (WGS) entry which is preliminary data.</text>
</comment>
<protein>
    <recommendedName>
        <fullName evidence="4">Transketolase-like pyrimidine-binding domain-containing protein</fullName>
    </recommendedName>
</protein>
<accession>A0A0F9C4G0</accession>
<sequence length="326" mass="36418">MAKMTMVQALNMALQQEMEKDDSVIVLGEDVGLDGGVFRVTDGLFEKFGEKRVVDTPLAESGIVGMSIGMAVYGLKPVCEIQFSGFSYHNFHQIENHASRLRWRSQGRFHVPMVLRTPYSGGVRALEHHSESREAFYAHIPGIKTVIPSGPRNARALLVSAIRDPDPVIFYESKALYRAFREEVPENEETMPIGKSMIVREGKDLTMISYGAMMRPTLEAATTLKDYNDVDAEVIDLLTISPLDDKIFVQSVKKTGRAMIIHEAPGSFGPGAEVVSRLVEKAFFYLEAPISRVTGYDIIIPLFSRESSYIPNTDRILREAKKILNT</sequence>
<dbReference type="InterPro" id="IPR033248">
    <property type="entry name" value="Transketolase_C"/>
</dbReference>
<keyword evidence="2" id="KW-0560">Oxidoreductase</keyword>
<evidence type="ECO:0000256" key="1">
    <source>
        <dbReference type="ARBA" id="ARBA00001964"/>
    </source>
</evidence>
<dbReference type="SUPFAM" id="SSF52518">
    <property type="entry name" value="Thiamin diphosphate-binding fold (THDP-binding)"/>
    <property type="match status" value="1"/>
</dbReference>
<evidence type="ECO:0000256" key="3">
    <source>
        <dbReference type="ARBA" id="ARBA00023052"/>
    </source>
</evidence>
<dbReference type="InterPro" id="IPR005475">
    <property type="entry name" value="Transketolase-like_Pyr-bd"/>
</dbReference>
<name>A0A0F9C4G0_9ZZZZ</name>
<reference evidence="5" key="1">
    <citation type="journal article" date="2015" name="Nature">
        <title>Complex archaea that bridge the gap between prokaryotes and eukaryotes.</title>
        <authorList>
            <person name="Spang A."/>
            <person name="Saw J.H."/>
            <person name="Jorgensen S.L."/>
            <person name="Zaremba-Niedzwiedzka K."/>
            <person name="Martijn J."/>
            <person name="Lind A.E."/>
            <person name="van Eijk R."/>
            <person name="Schleper C."/>
            <person name="Guy L."/>
            <person name="Ettema T.J."/>
        </authorList>
    </citation>
    <scope>NUCLEOTIDE SEQUENCE</scope>
</reference>
<evidence type="ECO:0000259" key="4">
    <source>
        <dbReference type="SMART" id="SM00861"/>
    </source>
</evidence>
<dbReference type="SUPFAM" id="SSF52922">
    <property type="entry name" value="TK C-terminal domain-like"/>
    <property type="match status" value="1"/>
</dbReference>
<comment type="cofactor">
    <cofactor evidence="1">
        <name>thiamine diphosphate</name>
        <dbReference type="ChEBI" id="CHEBI:58937"/>
    </cofactor>
</comment>
<dbReference type="FunFam" id="3.40.50.970:FF:000001">
    <property type="entry name" value="Pyruvate dehydrogenase E1 beta subunit"/>
    <property type="match status" value="1"/>
</dbReference>
<dbReference type="Gene3D" id="3.40.50.970">
    <property type="match status" value="1"/>
</dbReference>
<dbReference type="EMBL" id="LAZR01048604">
    <property type="protein sequence ID" value="KKK91546.1"/>
    <property type="molecule type" value="Genomic_DNA"/>
</dbReference>
<dbReference type="AlphaFoldDB" id="A0A0F9C4G0"/>
<proteinExistence type="predicted"/>
<dbReference type="Pfam" id="PF02780">
    <property type="entry name" value="Transketolase_C"/>
    <property type="match status" value="1"/>
</dbReference>
<keyword evidence="3" id="KW-0786">Thiamine pyrophosphate</keyword>
<dbReference type="Gene3D" id="3.40.50.920">
    <property type="match status" value="1"/>
</dbReference>
<organism evidence="5">
    <name type="scientific">marine sediment metagenome</name>
    <dbReference type="NCBI Taxonomy" id="412755"/>
    <lineage>
        <taxon>unclassified sequences</taxon>
        <taxon>metagenomes</taxon>
        <taxon>ecological metagenomes</taxon>
    </lineage>
</organism>
<dbReference type="FunFam" id="3.40.50.920:FF:000001">
    <property type="entry name" value="Pyruvate dehydrogenase E1 beta subunit"/>
    <property type="match status" value="1"/>
</dbReference>
<dbReference type="PANTHER" id="PTHR43257">
    <property type="entry name" value="PYRUVATE DEHYDROGENASE E1 COMPONENT BETA SUBUNIT"/>
    <property type="match status" value="1"/>
</dbReference>
<dbReference type="SMART" id="SM00861">
    <property type="entry name" value="Transket_pyr"/>
    <property type="match status" value="1"/>
</dbReference>
<dbReference type="Pfam" id="PF02779">
    <property type="entry name" value="Transket_pyr"/>
    <property type="match status" value="1"/>
</dbReference>
<dbReference type="InterPro" id="IPR009014">
    <property type="entry name" value="Transketo_C/PFOR_II"/>
</dbReference>
<gene>
    <name evidence="5" type="ORF">LCGC14_2711870</name>
</gene>
<evidence type="ECO:0000313" key="5">
    <source>
        <dbReference type="EMBL" id="KKK91546.1"/>
    </source>
</evidence>
<feature type="domain" description="Transketolase-like pyrimidine-binding" evidence="4">
    <location>
        <begin position="4"/>
        <end position="179"/>
    </location>
</feature>
<evidence type="ECO:0000256" key="2">
    <source>
        <dbReference type="ARBA" id="ARBA00023002"/>
    </source>
</evidence>
<dbReference type="InterPro" id="IPR029061">
    <property type="entry name" value="THDP-binding"/>
</dbReference>
<dbReference type="CDD" id="cd07036">
    <property type="entry name" value="TPP_PYR_E1-PDHc-beta_like"/>
    <property type="match status" value="1"/>
</dbReference>
<dbReference type="PANTHER" id="PTHR43257:SF2">
    <property type="entry name" value="PYRUVATE DEHYDROGENASE E1 COMPONENT SUBUNIT BETA"/>
    <property type="match status" value="1"/>
</dbReference>